<evidence type="ECO:0000313" key="4">
    <source>
        <dbReference type="Proteomes" id="UP000327011"/>
    </source>
</evidence>
<dbReference type="Gene3D" id="3.30.70.100">
    <property type="match status" value="1"/>
</dbReference>
<dbReference type="Proteomes" id="UP000327011">
    <property type="component" value="Unassembled WGS sequence"/>
</dbReference>
<reference evidence="3 4" key="1">
    <citation type="submission" date="2019-09" db="EMBL/GenBank/DDBJ databases">
        <title>Screening of Novel Bioactive Compounds from Soil-Associated.</title>
        <authorList>
            <person name="Gong X."/>
        </authorList>
    </citation>
    <scope>NUCLEOTIDE SEQUENCE [LARGE SCALE GENOMIC DNA]</scope>
    <source>
        <strain evidence="3 4">Gxj-6</strain>
    </source>
</reference>
<dbReference type="Pfam" id="PF00403">
    <property type="entry name" value="HMA"/>
    <property type="match status" value="1"/>
</dbReference>
<feature type="region of interest" description="Disordered" evidence="1">
    <location>
        <begin position="1"/>
        <end position="50"/>
    </location>
</feature>
<dbReference type="EMBL" id="VYTZ01000008">
    <property type="protein sequence ID" value="KAA9376555.1"/>
    <property type="molecule type" value="Genomic_DNA"/>
</dbReference>
<proteinExistence type="predicted"/>
<gene>
    <name evidence="3" type="ORF">F5972_24480</name>
</gene>
<feature type="compositionally biased region" description="Low complexity" evidence="1">
    <location>
        <begin position="1"/>
        <end position="16"/>
    </location>
</feature>
<dbReference type="InterPro" id="IPR036163">
    <property type="entry name" value="HMA_dom_sf"/>
</dbReference>
<evidence type="ECO:0000313" key="3">
    <source>
        <dbReference type="EMBL" id="KAA9376555.1"/>
    </source>
</evidence>
<dbReference type="PROSITE" id="PS50846">
    <property type="entry name" value="HMA_2"/>
    <property type="match status" value="1"/>
</dbReference>
<sequence length="121" mass="12446">MRWPAPARAGPAGQAGTERAGQRADSGPPEKDGTLSGMADESRQGAAETTSIRVPALLCRTCVRLLSRHVRDVPGIASFEIDAAGGLLRVRGSVDSGELLATLASAGFAGDRCRHLPPDAG</sequence>
<name>A0A5J5JY98_9ACTN</name>
<dbReference type="AlphaFoldDB" id="A0A5J5JY98"/>
<comment type="caution">
    <text evidence="3">The sequence shown here is derived from an EMBL/GenBank/DDBJ whole genome shotgun (WGS) entry which is preliminary data.</text>
</comment>
<dbReference type="CDD" id="cd00371">
    <property type="entry name" value="HMA"/>
    <property type="match status" value="1"/>
</dbReference>
<organism evidence="3 4">
    <name type="scientific">Microbispora cellulosiformans</name>
    <dbReference type="NCBI Taxonomy" id="2614688"/>
    <lineage>
        <taxon>Bacteria</taxon>
        <taxon>Bacillati</taxon>
        <taxon>Actinomycetota</taxon>
        <taxon>Actinomycetes</taxon>
        <taxon>Streptosporangiales</taxon>
        <taxon>Streptosporangiaceae</taxon>
        <taxon>Microbispora</taxon>
    </lineage>
</organism>
<accession>A0A5J5JY98</accession>
<feature type="domain" description="HMA" evidence="2">
    <location>
        <begin position="48"/>
        <end position="111"/>
    </location>
</feature>
<keyword evidence="4" id="KW-1185">Reference proteome</keyword>
<evidence type="ECO:0000256" key="1">
    <source>
        <dbReference type="SAM" id="MobiDB-lite"/>
    </source>
</evidence>
<dbReference type="SUPFAM" id="SSF55008">
    <property type="entry name" value="HMA, heavy metal-associated domain"/>
    <property type="match status" value="1"/>
</dbReference>
<evidence type="ECO:0000259" key="2">
    <source>
        <dbReference type="PROSITE" id="PS50846"/>
    </source>
</evidence>
<dbReference type="GO" id="GO:0046872">
    <property type="term" value="F:metal ion binding"/>
    <property type="evidence" value="ECO:0007669"/>
    <property type="project" value="InterPro"/>
</dbReference>
<dbReference type="InterPro" id="IPR006121">
    <property type="entry name" value="HMA_dom"/>
</dbReference>
<protein>
    <submittedName>
        <fullName evidence="3">Cation transporter</fullName>
    </submittedName>
</protein>